<dbReference type="GO" id="GO:0005524">
    <property type="term" value="F:ATP binding"/>
    <property type="evidence" value="ECO:0007669"/>
    <property type="project" value="UniProtKB-KW"/>
</dbReference>
<dbReference type="CDD" id="cd10147">
    <property type="entry name" value="Wzt_C-like"/>
    <property type="match status" value="1"/>
</dbReference>
<proteinExistence type="inferred from homology"/>
<dbReference type="CDD" id="cd03220">
    <property type="entry name" value="ABC_KpsT_Wzt"/>
    <property type="match status" value="1"/>
</dbReference>
<evidence type="ECO:0000256" key="2">
    <source>
        <dbReference type="ARBA" id="ARBA00022448"/>
    </source>
</evidence>
<dbReference type="AlphaFoldDB" id="A0A350P8U2"/>
<keyword evidence="4" id="KW-0067">ATP-binding</keyword>
<dbReference type="Proteomes" id="UP000263517">
    <property type="component" value="Unassembled WGS sequence"/>
</dbReference>
<sequence>TLLKIMASTLSPTSGVVEVDGKVSAILELGSGFHPEYTGRENIIMGGMVLGMSRVEIERKVDSIIEFSELEHVIDQKFKTYSSGMAARLTFSTAMSVEPDVFIVDEALAAGDAFFVPKALRRIREICESGATVFFVSHSTDLVARLCNKAIYLDHGQIHLFGDAQEVCAIYEAESLEASSSDLRKRSESGKAGAKVKAALRDHVKQDEIVVSKDETGVHLATVSSQEESQVFSGYVKESSGLNDLVLHIGDVNNGTSICNIPVGDDGSFAARIFPPGIYSLNIVRNGAGEASLFWLDAVDFRKPVYVKFELVEGGAVLRDQSDDVLPIETLLVSPEELNDENMQSPTARPRAVPQMGDGHGVRIEGGDADIVNARLFKLDGETCREQYAFYQHDAVVLELELEVSQGIRNPAVWVKFTRSDGVLATSWLSHEPHYNDIGDLSPGRHVLRIGMDSVMLGDGVYNLAFALFPDKGSGTVETAHYLDPICMWDRVLQMQVQRRGRPLQTVFDQPMWIDRPDMGGKLRMCLDV</sequence>
<dbReference type="PANTHER" id="PTHR46743">
    <property type="entry name" value="TEICHOIC ACIDS EXPORT ATP-BINDING PROTEIN TAGH"/>
    <property type="match status" value="1"/>
</dbReference>
<dbReference type="PANTHER" id="PTHR46743:SF2">
    <property type="entry name" value="TEICHOIC ACIDS EXPORT ATP-BINDING PROTEIN TAGH"/>
    <property type="match status" value="1"/>
</dbReference>
<dbReference type="InterPro" id="IPR003439">
    <property type="entry name" value="ABC_transporter-like_ATP-bd"/>
</dbReference>
<keyword evidence="2" id="KW-0813">Transport</keyword>
<keyword evidence="3" id="KW-0547">Nucleotide-binding</keyword>
<evidence type="ECO:0000256" key="4">
    <source>
        <dbReference type="ARBA" id="ARBA00022840"/>
    </source>
</evidence>
<dbReference type="Pfam" id="PF00005">
    <property type="entry name" value="ABC_tran"/>
    <property type="match status" value="1"/>
</dbReference>
<comment type="similarity">
    <text evidence="1">Belongs to the ABC transporter superfamily.</text>
</comment>
<feature type="domain" description="ABC transporter" evidence="5">
    <location>
        <begin position="1"/>
        <end position="108"/>
    </location>
</feature>
<organism evidence="6 7">
    <name type="scientific">Alteromonas australica</name>
    <dbReference type="NCBI Taxonomy" id="589873"/>
    <lineage>
        <taxon>Bacteria</taxon>
        <taxon>Pseudomonadati</taxon>
        <taxon>Pseudomonadota</taxon>
        <taxon>Gammaproteobacteria</taxon>
        <taxon>Alteromonadales</taxon>
        <taxon>Alteromonadaceae</taxon>
        <taxon>Alteromonas/Salinimonas group</taxon>
        <taxon>Alteromonas</taxon>
    </lineage>
</organism>
<dbReference type="InterPro" id="IPR017871">
    <property type="entry name" value="ABC_transporter-like_CS"/>
</dbReference>
<dbReference type="GO" id="GO:0016020">
    <property type="term" value="C:membrane"/>
    <property type="evidence" value="ECO:0007669"/>
    <property type="project" value="InterPro"/>
</dbReference>
<protein>
    <recommendedName>
        <fullName evidence="5">ABC transporter domain-containing protein</fullName>
    </recommendedName>
</protein>
<dbReference type="PROSITE" id="PS00211">
    <property type="entry name" value="ABC_TRANSPORTER_1"/>
    <property type="match status" value="1"/>
</dbReference>
<dbReference type="Gene3D" id="2.70.50.60">
    <property type="entry name" value="abc- transporter (atp binding component) like domain"/>
    <property type="match status" value="1"/>
</dbReference>
<dbReference type="InterPro" id="IPR050683">
    <property type="entry name" value="Bact_Polysacc_Export_ATP-bd"/>
</dbReference>
<name>A0A350P8U2_9ALTE</name>
<evidence type="ECO:0000256" key="1">
    <source>
        <dbReference type="ARBA" id="ARBA00005417"/>
    </source>
</evidence>
<accession>A0A350P8U2</accession>
<dbReference type="EMBL" id="DNAN01000645">
    <property type="protein sequence ID" value="HAW77709.1"/>
    <property type="molecule type" value="Genomic_DNA"/>
</dbReference>
<dbReference type="Gene3D" id="3.40.50.300">
    <property type="entry name" value="P-loop containing nucleotide triphosphate hydrolases"/>
    <property type="match status" value="1"/>
</dbReference>
<dbReference type="InterPro" id="IPR027417">
    <property type="entry name" value="P-loop_NTPase"/>
</dbReference>
<dbReference type="GO" id="GO:0140359">
    <property type="term" value="F:ABC-type transporter activity"/>
    <property type="evidence" value="ECO:0007669"/>
    <property type="project" value="InterPro"/>
</dbReference>
<evidence type="ECO:0000259" key="5">
    <source>
        <dbReference type="Pfam" id="PF00005"/>
    </source>
</evidence>
<comment type="caution">
    <text evidence="6">The sequence shown here is derived from an EMBL/GenBank/DDBJ whole genome shotgun (WGS) entry which is preliminary data.</text>
</comment>
<evidence type="ECO:0000256" key="3">
    <source>
        <dbReference type="ARBA" id="ARBA00022741"/>
    </source>
</evidence>
<dbReference type="InterPro" id="IPR029439">
    <property type="entry name" value="Wzt_C"/>
</dbReference>
<gene>
    <name evidence="6" type="ORF">DCW74_18485</name>
</gene>
<evidence type="ECO:0000313" key="7">
    <source>
        <dbReference type="Proteomes" id="UP000263517"/>
    </source>
</evidence>
<feature type="non-terminal residue" evidence="6">
    <location>
        <position position="1"/>
    </location>
</feature>
<dbReference type="GO" id="GO:0016887">
    <property type="term" value="F:ATP hydrolysis activity"/>
    <property type="evidence" value="ECO:0007669"/>
    <property type="project" value="InterPro"/>
</dbReference>
<reference evidence="6 7" key="1">
    <citation type="journal article" date="2018" name="Nat. Biotechnol.">
        <title>A standardized bacterial taxonomy based on genome phylogeny substantially revises the tree of life.</title>
        <authorList>
            <person name="Parks D.H."/>
            <person name="Chuvochina M."/>
            <person name="Waite D.W."/>
            <person name="Rinke C."/>
            <person name="Skarshewski A."/>
            <person name="Chaumeil P.A."/>
            <person name="Hugenholtz P."/>
        </authorList>
    </citation>
    <scope>NUCLEOTIDE SEQUENCE [LARGE SCALE GENOMIC DNA]</scope>
    <source>
        <strain evidence="6">UBA11978</strain>
    </source>
</reference>
<evidence type="ECO:0000313" key="6">
    <source>
        <dbReference type="EMBL" id="HAW77709.1"/>
    </source>
</evidence>
<dbReference type="InterPro" id="IPR015860">
    <property type="entry name" value="ABC_transpr_TagH-like"/>
</dbReference>
<dbReference type="SUPFAM" id="SSF52540">
    <property type="entry name" value="P-loop containing nucleoside triphosphate hydrolases"/>
    <property type="match status" value="1"/>
</dbReference>